<keyword evidence="1" id="KW-0812">Transmembrane</keyword>
<comment type="caution">
    <text evidence="2">The sequence shown here is derived from an EMBL/GenBank/DDBJ whole genome shotgun (WGS) entry which is preliminary data.</text>
</comment>
<proteinExistence type="predicted"/>
<dbReference type="EMBL" id="BAIQ01000002">
    <property type="protein sequence ID" value="GAE14219.1"/>
    <property type="molecule type" value="Genomic_DNA"/>
</dbReference>
<protein>
    <submittedName>
        <fullName evidence="2">Sodium/iodide co-transporter</fullName>
    </submittedName>
</protein>
<evidence type="ECO:0000313" key="3">
    <source>
        <dbReference type="Proteomes" id="UP000018861"/>
    </source>
</evidence>
<gene>
    <name evidence="2" type="ORF">JCM6292_326</name>
</gene>
<organism evidence="2 3">
    <name type="scientific">Bacteroides pyogenes JCM 6292</name>
    <dbReference type="NCBI Taxonomy" id="1235809"/>
    <lineage>
        <taxon>Bacteria</taxon>
        <taxon>Pseudomonadati</taxon>
        <taxon>Bacteroidota</taxon>
        <taxon>Bacteroidia</taxon>
        <taxon>Bacteroidales</taxon>
        <taxon>Bacteroidaceae</taxon>
        <taxon>Bacteroides</taxon>
    </lineage>
</organism>
<dbReference type="AlphaFoldDB" id="W4P500"/>
<keyword evidence="1" id="KW-0472">Membrane</keyword>
<reference evidence="2 3" key="1">
    <citation type="journal article" date="2014" name="Genome Announc.">
        <title>Draft Genome Sequences of Three Strains of Bacteroides pyogenes Isolated from a Cat and Swine.</title>
        <authorList>
            <person name="Sakamoto M."/>
            <person name="Oshima K."/>
            <person name="Suda W."/>
            <person name="Kitamura K."/>
            <person name="Iida T."/>
            <person name="Hattori M."/>
            <person name="Ohkuma M."/>
        </authorList>
    </citation>
    <scope>NUCLEOTIDE SEQUENCE [LARGE SCALE GENOMIC DNA]</scope>
    <source>
        <strain evidence="2 3">JCM 6292</strain>
    </source>
</reference>
<evidence type="ECO:0000256" key="1">
    <source>
        <dbReference type="SAM" id="Phobius"/>
    </source>
</evidence>
<accession>W4P500</accession>
<sequence>MSPLSVIITIAVYFIVLFAISYVTGKKADNAGFFTGNRQSSWYVVAFA</sequence>
<name>W4P500_9BACE</name>
<keyword evidence="1" id="KW-1133">Transmembrane helix</keyword>
<evidence type="ECO:0000313" key="2">
    <source>
        <dbReference type="EMBL" id="GAE14219.1"/>
    </source>
</evidence>
<feature type="transmembrane region" description="Helical" evidence="1">
    <location>
        <begin position="6"/>
        <end position="24"/>
    </location>
</feature>
<dbReference type="Proteomes" id="UP000018861">
    <property type="component" value="Unassembled WGS sequence"/>
</dbReference>